<evidence type="ECO:0000313" key="2">
    <source>
        <dbReference type="Proteomes" id="UP000460287"/>
    </source>
</evidence>
<gene>
    <name evidence="1" type="ORF">FYJ33_13575</name>
</gene>
<reference evidence="1 2" key="1">
    <citation type="submission" date="2019-08" db="EMBL/GenBank/DDBJ databases">
        <title>In-depth cultivation of the pig gut microbiome towards novel bacterial diversity and tailored functional studies.</title>
        <authorList>
            <person name="Wylensek D."/>
            <person name="Hitch T.C.A."/>
            <person name="Clavel T."/>
        </authorList>
    </citation>
    <scope>NUCLEOTIDE SEQUENCE [LARGE SCALE GENOMIC DNA]</scope>
    <source>
        <strain evidence="1 2">WCA-383-APC-5B</strain>
    </source>
</reference>
<organism evidence="1 2">
    <name type="scientific">Inconstantimicrobium porci</name>
    <dbReference type="NCBI Taxonomy" id="2652291"/>
    <lineage>
        <taxon>Bacteria</taxon>
        <taxon>Bacillati</taxon>
        <taxon>Bacillota</taxon>
        <taxon>Clostridia</taxon>
        <taxon>Eubacteriales</taxon>
        <taxon>Clostridiaceae</taxon>
        <taxon>Inconstantimicrobium</taxon>
    </lineage>
</organism>
<dbReference type="EMBL" id="VULX01000030">
    <property type="protein sequence ID" value="MSR92391.1"/>
    <property type="molecule type" value="Genomic_DNA"/>
</dbReference>
<dbReference type="Proteomes" id="UP000460287">
    <property type="component" value="Unassembled WGS sequence"/>
</dbReference>
<accession>A0A7X2N096</accession>
<evidence type="ECO:0000313" key="1">
    <source>
        <dbReference type="EMBL" id="MSR92391.1"/>
    </source>
</evidence>
<comment type="caution">
    <text evidence="1">The sequence shown here is derived from an EMBL/GenBank/DDBJ whole genome shotgun (WGS) entry which is preliminary data.</text>
</comment>
<keyword evidence="2" id="KW-1185">Reference proteome</keyword>
<sequence>MSEYKMDIKGIIGLSDYSSINDYIGLVDYDEKFTITLDNLATESLEIIESMLRDNDFYITHKGIDTEGKYCINAQKCSINNKMTM</sequence>
<dbReference type="RefSeq" id="WP_154532289.1">
    <property type="nucleotide sequence ID" value="NZ_JAXFSD010000040.1"/>
</dbReference>
<dbReference type="AlphaFoldDB" id="A0A7X2N096"/>
<proteinExistence type="predicted"/>
<name>A0A7X2N096_9CLOT</name>
<protein>
    <submittedName>
        <fullName evidence="1">Uncharacterized protein</fullName>
    </submittedName>
</protein>